<evidence type="ECO:0000313" key="4">
    <source>
        <dbReference type="EMBL" id="QJC57395.1"/>
    </source>
</evidence>
<keyword evidence="4" id="KW-0645">Protease</keyword>
<proteinExistence type="predicted"/>
<evidence type="ECO:0000256" key="3">
    <source>
        <dbReference type="SAM" id="SignalP"/>
    </source>
</evidence>
<sequence>MRDSRLNYHGLMKKKMIFALAALSLTVPLLSAQAQEVKRPSPINAPRVKPAVAALLDAQASDKLPAQSALGGELFYQLLLGEITAQEGEPAAGFALMLDAARKTNDAELYQRATEMALQSRSGEAALQAAKAWQLAKPNSLEPNRFLLQILITLNRISETSAPLKANLLLTPAADRAFAINSIPAAYARTNDKKMAASLVQQALLTYLTNPVTAGSAWTTVSRMQLAAGDLVSALQAAQQAQAAEPKSPGPALIGLELMSSITNPAETLVKNYFERQPKAPPEVRMGYVRVLLDAQRVADASAQLQIVNRDQPQFAAAWLVLGSLQLQQAQTGLAQTSLERYVALAEQQTDAEQNKRGIASAYLSLAELAEKRKDFAAAQNWISKIDNSEDLIQVQLRSASILASQGKIDEARELLKNLPETKPEDARLKLMAEISLLRDFKQYQLAFDLLGQAAAQFPQEPDLLYDQAMMAQKISNMPAMESLLRQVIKLKPDYYGAYNALGYSFADRNVNLPEAKALIQKALEYAPQDPFISDSLGWVEYRMGNKAEAERIFAKAYAAKPDAEIAAHYGEVLWESGEQEKAKIVWREGQLLNPDNETLVETLERLKVKL</sequence>
<dbReference type="PANTHER" id="PTHR44227">
    <property type="match status" value="1"/>
</dbReference>
<dbReference type="Gene3D" id="1.25.40.10">
    <property type="entry name" value="Tetratricopeptide repeat domain"/>
    <property type="match status" value="3"/>
</dbReference>
<keyword evidence="2" id="KW-0802">TPR repeat</keyword>
<dbReference type="InterPro" id="IPR052346">
    <property type="entry name" value="O-mannosyl-transferase_TMTC"/>
</dbReference>
<feature type="signal peptide" evidence="3">
    <location>
        <begin position="1"/>
        <end position="34"/>
    </location>
</feature>
<evidence type="ECO:0000256" key="2">
    <source>
        <dbReference type="ARBA" id="ARBA00022803"/>
    </source>
</evidence>
<name>A0A6H2HBZ5_9BURK</name>
<dbReference type="EC" id="3.4.-.-" evidence="4"/>
<gene>
    <name evidence="4" type="primary">bepA_3</name>
    <name evidence="4" type="ORF">HC248_02721</name>
</gene>
<dbReference type="EMBL" id="CP051461">
    <property type="protein sequence ID" value="QJC57395.1"/>
    <property type="molecule type" value="Genomic_DNA"/>
</dbReference>
<dbReference type="InterPro" id="IPR019734">
    <property type="entry name" value="TPR_rpt"/>
</dbReference>
<dbReference type="GO" id="GO:0030968">
    <property type="term" value="P:endoplasmic reticulum unfolded protein response"/>
    <property type="evidence" value="ECO:0007669"/>
    <property type="project" value="TreeGrafter"/>
</dbReference>
<keyword evidence="1" id="KW-0677">Repeat</keyword>
<dbReference type="GO" id="GO:0008233">
    <property type="term" value="F:peptidase activity"/>
    <property type="evidence" value="ECO:0007669"/>
    <property type="project" value="UniProtKB-KW"/>
</dbReference>
<dbReference type="SMART" id="SM00028">
    <property type="entry name" value="TPR"/>
    <property type="match status" value="6"/>
</dbReference>
<dbReference type="SUPFAM" id="SSF48452">
    <property type="entry name" value="TPR-like"/>
    <property type="match status" value="2"/>
</dbReference>
<dbReference type="InterPro" id="IPR011990">
    <property type="entry name" value="TPR-like_helical_dom_sf"/>
</dbReference>
<keyword evidence="4" id="KW-0378">Hydrolase</keyword>
<dbReference type="RefSeq" id="WP_238342631.1">
    <property type="nucleotide sequence ID" value="NZ_CP051461.1"/>
</dbReference>
<dbReference type="GO" id="GO:0035269">
    <property type="term" value="P:protein O-linked glycosylation via mannose"/>
    <property type="evidence" value="ECO:0007669"/>
    <property type="project" value="TreeGrafter"/>
</dbReference>
<organism evidence="4 5">
    <name type="scientific">Polaromonas vacuolata</name>
    <dbReference type="NCBI Taxonomy" id="37448"/>
    <lineage>
        <taxon>Bacteria</taxon>
        <taxon>Pseudomonadati</taxon>
        <taxon>Pseudomonadota</taxon>
        <taxon>Betaproteobacteria</taxon>
        <taxon>Burkholderiales</taxon>
        <taxon>Comamonadaceae</taxon>
        <taxon>Polaromonas</taxon>
    </lineage>
</organism>
<reference evidence="4 5" key="1">
    <citation type="submission" date="2020-04" db="EMBL/GenBank/DDBJ databases">
        <title>Complete genome of a Psychrophilic, Marine, Gas Vacuolate Bacterium Polaromonas vacuolata KCTC 22033T.</title>
        <authorList>
            <person name="Hwang K."/>
            <person name="Kim K.M."/>
        </authorList>
    </citation>
    <scope>NUCLEOTIDE SEQUENCE [LARGE SCALE GENOMIC DNA]</scope>
    <source>
        <strain evidence="4 5">KCTC 22033</strain>
    </source>
</reference>
<dbReference type="GO" id="GO:0000030">
    <property type="term" value="F:mannosyltransferase activity"/>
    <property type="evidence" value="ECO:0007669"/>
    <property type="project" value="TreeGrafter"/>
</dbReference>
<feature type="chain" id="PRO_5026354708" evidence="3">
    <location>
        <begin position="35"/>
        <end position="611"/>
    </location>
</feature>
<evidence type="ECO:0000313" key="5">
    <source>
        <dbReference type="Proteomes" id="UP000502041"/>
    </source>
</evidence>
<dbReference type="PANTHER" id="PTHR44227:SF3">
    <property type="entry name" value="PROTEIN O-MANNOSYL-TRANSFERASE TMTC4"/>
    <property type="match status" value="1"/>
</dbReference>
<evidence type="ECO:0000256" key="1">
    <source>
        <dbReference type="ARBA" id="ARBA00022737"/>
    </source>
</evidence>
<dbReference type="Proteomes" id="UP000502041">
    <property type="component" value="Chromosome"/>
</dbReference>
<dbReference type="GO" id="GO:0006508">
    <property type="term" value="P:proteolysis"/>
    <property type="evidence" value="ECO:0007669"/>
    <property type="project" value="UniProtKB-KW"/>
</dbReference>
<keyword evidence="3" id="KW-0732">Signal</keyword>
<dbReference type="KEGG" id="pvac:HC248_02721"/>
<dbReference type="Pfam" id="PF13432">
    <property type="entry name" value="TPR_16"/>
    <property type="match status" value="1"/>
</dbReference>
<keyword evidence="5" id="KW-1185">Reference proteome</keyword>
<accession>A0A6H2HBZ5</accession>
<dbReference type="AlphaFoldDB" id="A0A6H2HBZ5"/>
<protein>
    <submittedName>
        <fullName evidence="4">Beta-barrel assembly-enhancing protease</fullName>
        <ecNumber evidence="4">3.4.-.-</ecNumber>
    </submittedName>
</protein>